<keyword evidence="10" id="KW-1185">Reference proteome</keyword>
<dbReference type="Gene3D" id="1.10.510.10">
    <property type="entry name" value="Transferase(Phosphotransferase) domain 1"/>
    <property type="match status" value="2"/>
</dbReference>
<dbReference type="HOGENOM" id="CLU_000288_137_2_1"/>
<feature type="binding site" evidence="6">
    <location>
        <position position="73"/>
    </location>
    <ligand>
        <name>ATP</name>
        <dbReference type="ChEBI" id="CHEBI:30616"/>
    </ligand>
</feature>
<evidence type="ECO:0000256" key="1">
    <source>
        <dbReference type="ARBA" id="ARBA00022527"/>
    </source>
</evidence>
<dbReference type="PROSITE" id="PS00108">
    <property type="entry name" value="PROTEIN_KINASE_ST"/>
    <property type="match status" value="1"/>
</dbReference>
<feature type="region of interest" description="Disordered" evidence="7">
    <location>
        <begin position="1"/>
        <end position="26"/>
    </location>
</feature>
<dbReference type="InterPro" id="IPR008271">
    <property type="entry name" value="Ser/Thr_kinase_AS"/>
</dbReference>
<evidence type="ECO:0000256" key="5">
    <source>
        <dbReference type="ARBA" id="ARBA00022840"/>
    </source>
</evidence>
<accession>A0A0D9XT66</accession>
<dbReference type="Proteomes" id="UP000032180">
    <property type="component" value="Chromosome 11"/>
</dbReference>
<keyword evidence="5 6" id="KW-0067">ATP-binding</keyword>
<keyword evidence="4" id="KW-0418">Kinase</keyword>
<evidence type="ECO:0000256" key="6">
    <source>
        <dbReference type="PROSITE-ProRule" id="PRU10141"/>
    </source>
</evidence>
<dbReference type="Gene3D" id="3.30.200.20">
    <property type="entry name" value="Phosphorylase Kinase, domain 1"/>
    <property type="match status" value="2"/>
</dbReference>
<evidence type="ECO:0000313" key="9">
    <source>
        <dbReference type="EnsemblPlants" id="LPERR11G13560.1"/>
    </source>
</evidence>
<organism evidence="9 10">
    <name type="scientific">Leersia perrieri</name>
    <dbReference type="NCBI Taxonomy" id="77586"/>
    <lineage>
        <taxon>Eukaryota</taxon>
        <taxon>Viridiplantae</taxon>
        <taxon>Streptophyta</taxon>
        <taxon>Embryophyta</taxon>
        <taxon>Tracheophyta</taxon>
        <taxon>Spermatophyta</taxon>
        <taxon>Magnoliopsida</taxon>
        <taxon>Liliopsida</taxon>
        <taxon>Poales</taxon>
        <taxon>Poaceae</taxon>
        <taxon>BOP clade</taxon>
        <taxon>Oryzoideae</taxon>
        <taxon>Oryzeae</taxon>
        <taxon>Oryzinae</taxon>
        <taxon>Leersia</taxon>
    </lineage>
</organism>
<reference evidence="9 10" key="1">
    <citation type="submission" date="2012-08" db="EMBL/GenBank/DDBJ databases">
        <title>Oryza genome evolution.</title>
        <authorList>
            <person name="Wing R.A."/>
        </authorList>
    </citation>
    <scope>NUCLEOTIDE SEQUENCE</scope>
</reference>
<protein>
    <recommendedName>
        <fullName evidence="8">Protein kinase domain-containing protein</fullName>
    </recommendedName>
</protein>
<keyword evidence="1" id="KW-0723">Serine/threonine-protein kinase</keyword>
<dbReference type="PROSITE" id="PS00107">
    <property type="entry name" value="PROTEIN_KINASE_ATP"/>
    <property type="match status" value="1"/>
</dbReference>
<keyword evidence="2" id="KW-0808">Transferase</keyword>
<dbReference type="SUPFAM" id="SSF56112">
    <property type="entry name" value="Protein kinase-like (PK-like)"/>
    <property type="match status" value="2"/>
</dbReference>
<dbReference type="Gramene" id="LPERR11G13560.1">
    <property type="protein sequence ID" value="LPERR11G13560.1"/>
    <property type="gene ID" value="LPERR11G13560"/>
</dbReference>
<dbReference type="InterPro" id="IPR017441">
    <property type="entry name" value="Protein_kinase_ATP_BS"/>
</dbReference>
<sequence>MELLENKIGTRELSQRDDKPKGTVDENNNIRRFTECDIKRITNNYSTMIGKGGFGKVYRGVLDDNHGEVAVKKYNDENLIEEFMEEVNIHSKINHKNVVKLIGYCIGENTLTMVTEFIVNGNLDNTLHNSDIPISLVTRLGIAIGCAEALSYMHSMHLSSDNLVCHGDIKPANILLDANLITKVSDFGLLRLLARGVTRHTRNVIGSRDYMDPSYFLEGRLTRKNDVYSFGAVLLELIARKRVRHGNINLISTFREAYAKGRGLSQLCDAQIPTENNTRILQEMGKLAIECLALNINKRPHINDVAERLRMLWKALRGEGNIGTGGFKRTQSKSHTRDGQGTDSASVNYSRLHLLGISKRNNDNSDTVRNFGKIRIFSMEELSEVTENYSCLLSIGWPYEVYKGTLEDNTMVAVKISREDYDVQKRVFCAAAMIHSQIVHKNIIKLLGCCVDVIPVQVYEYAGKRNLSDVLHGGYDFPVELRLMIAVKIAQALAYLQSPAVGVILHGGVTPSNIYLDDNLVPKIGGFLDSRRLTEDENYANFVLNDMAYIDPNFYLKGILSEKTDVYSFGVVLFELISRKKEVYQEGDNRLIPKFIRAYETYESGTKMFDKTITDKEDIAVLEKIGRLALQCINCNPHQRPTMNNVAGILKTLAVWFVS</sequence>
<dbReference type="GO" id="GO:0004674">
    <property type="term" value="F:protein serine/threonine kinase activity"/>
    <property type="evidence" value="ECO:0007669"/>
    <property type="project" value="UniProtKB-KW"/>
</dbReference>
<feature type="domain" description="Protein kinase" evidence="8">
    <location>
        <begin position="43"/>
        <end position="312"/>
    </location>
</feature>
<dbReference type="PANTHER" id="PTHR27005:SF87">
    <property type="entry name" value="OS11G0556600 PROTEIN"/>
    <property type="match status" value="1"/>
</dbReference>
<dbReference type="PANTHER" id="PTHR27005">
    <property type="entry name" value="WALL-ASSOCIATED RECEPTOR KINASE-LIKE 21"/>
    <property type="match status" value="1"/>
</dbReference>
<evidence type="ECO:0000256" key="2">
    <source>
        <dbReference type="ARBA" id="ARBA00022679"/>
    </source>
</evidence>
<reference evidence="10" key="2">
    <citation type="submission" date="2013-12" db="EMBL/GenBank/DDBJ databases">
        <authorList>
            <person name="Yu Y."/>
            <person name="Lee S."/>
            <person name="de Baynast K."/>
            <person name="Wissotski M."/>
            <person name="Liu L."/>
            <person name="Talag J."/>
            <person name="Goicoechea J."/>
            <person name="Angelova A."/>
            <person name="Jetty R."/>
            <person name="Kudrna D."/>
            <person name="Golser W."/>
            <person name="Rivera L."/>
            <person name="Zhang J."/>
            <person name="Wing R."/>
        </authorList>
    </citation>
    <scope>NUCLEOTIDE SEQUENCE</scope>
</reference>
<evidence type="ECO:0000259" key="8">
    <source>
        <dbReference type="PROSITE" id="PS50011"/>
    </source>
</evidence>
<dbReference type="InterPro" id="IPR011009">
    <property type="entry name" value="Kinase-like_dom_sf"/>
</dbReference>
<dbReference type="GO" id="GO:0005524">
    <property type="term" value="F:ATP binding"/>
    <property type="evidence" value="ECO:0007669"/>
    <property type="project" value="UniProtKB-UniRule"/>
</dbReference>
<evidence type="ECO:0000256" key="7">
    <source>
        <dbReference type="SAM" id="MobiDB-lite"/>
    </source>
</evidence>
<dbReference type="InterPro" id="IPR045274">
    <property type="entry name" value="WAK-like"/>
</dbReference>
<dbReference type="FunFam" id="3.30.200.20:FF:000337">
    <property type="entry name" value="Wall-associated receptor kinase 3"/>
    <property type="match status" value="1"/>
</dbReference>
<evidence type="ECO:0000313" key="10">
    <source>
        <dbReference type="Proteomes" id="UP000032180"/>
    </source>
</evidence>
<dbReference type="Pfam" id="PF07714">
    <property type="entry name" value="PK_Tyr_Ser-Thr"/>
    <property type="match status" value="2"/>
</dbReference>
<dbReference type="PROSITE" id="PS50011">
    <property type="entry name" value="PROTEIN_KINASE_DOM"/>
    <property type="match status" value="2"/>
</dbReference>
<name>A0A0D9XT66_9ORYZ</name>
<dbReference type="STRING" id="77586.A0A0D9XT66"/>
<dbReference type="FunFam" id="1.10.510.10:FF:000474">
    <property type="entry name" value="Wall-associated receptor kinase 3"/>
    <property type="match status" value="1"/>
</dbReference>
<evidence type="ECO:0000256" key="3">
    <source>
        <dbReference type="ARBA" id="ARBA00022741"/>
    </source>
</evidence>
<dbReference type="EnsemblPlants" id="LPERR11G13560.1">
    <property type="protein sequence ID" value="LPERR11G13560.1"/>
    <property type="gene ID" value="LPERR11G13560"/>
</dbReference>
<feature type="region of interest" description="Disordered" evidence="7">
    <location>
        <begin position="324"/>
        <end position="345"/>
    </location>
</feature>
<dbReference type="GO" id="GO:0005886">
    <property type="term" value="C:plasma membrane"/>
    <property type="evidence" value="ECO:0007669"/>
    <property type="project" value="TreeGrafter"/>
</dbReference>
<dbReference type="InterPro" id="IPR001245">
    <property type="entry name" value="Ser-Thr/Tyr_kinase_cat_dom"/>
</dbReference>
<evidence type="ECO:0000256" key="4">
    <source>
        <dbReference type="ARBA" id="ARBA00022777"/>
    </source>
</evidence>
<dbReference type="SMART" id="SM00220">
    <property type="entry name" value="S_TKc"/>
    <property type="match status" value="1"/>
</dbReference>
<feature type="domain" description="Protein kinase" evidence="8">
    <location>
        <begin position="387"/>
        <end position="657"/>
    </location>
</feature>
<dbReference type="eggNOG" id="ENOG502QTCP">
    <property type="taxonomic scope" value="Eukaryota"/>
</dbReference>
<proteinExistence type="predicted"/>
<reference evidence="9" key="3">
    <citation type="submission" date="2015-04" db="UniProtKB">
        <authorList>
            <consortium name="EnsemblPlants"/>
        </authorList>
    </citation>
    <scope>IDENTIFICATION</scope>
</reference>
<dbReference type="GO" id="GO:0007166">
    <property type="term" value="P:cell surface receptor signaling pathway"/>
    <property type="evidence" value="ECO:0007669"/>
    <property type="project" value="InterPro"/>
</dbReference>
<dbReference type="InterPro" id="IPR000719">
    <property type="entry name" value="Prot_kinase_dom"/>
</dbReference>
<keyword evidence="3 6" id="KW-0547">Nucleotide-binding</keyword>
<dbReference type="AlphaFoldDB" id="A0A0D9XT66"/>